<proteinExistence type="predicted"/>
<protein>
    <submittedName>
        <fullName evidence="1">Uncharacterized protein</fullName>
    </submittedName>
</protein>
<dbReference type="EMBL" id="JBJKTR010000003">
    <property type="protein sequence ID" value="KAL3373600.1"/>
    <property type="molecule type" value="Genomic_DNA"/>
</dbReference>
<dbReference type="AlphaFoldDB" id="A0ABD2UYU1"/>
<feature type="non-terminal residue" evidence="1">
    <location>
        <position position="1"/>
    </location>
</feature>
<reference evidence="1 2" key="1">
    <citation type="submission" date="2024-05" db="EMBL/GenBank/DDBJ databases">
        <title>De novo assembly of an allotetraploid wild potato.</title>
        <authorList>
            <person name="Hosaka A.J."/>
        </authorList>
    </citation>
    <scope>NUCLEOTIDE SEQUENCE [LARGE SCALE GENOMIC DNA]</scope>
    <source>
        <tissue evidence="1">Young leaves</tissue>
    </source>
</reference>
<organism evidence="1 2">
    <name type="scientific">Solanum stoloniferum</name>
    <dbReference type="NCBI Taxonomy" id="62892"/>
    <lineage>
        <taxon>Eukaryota</taxon>
        <taxon>Viridiplantae</taxon>
        <taxon>Streptophyta</taxon>
        <taxon>Embryophyta</taxon>
        <taxon>Tracheophyta</taxon>
        <taxon>Spermatophyta</taxon>
        <taxon>Magnoliopsida</taxon>
        <taxon>eudicotyledons</taxon>
        <taxon>Gunneridae</taxon>
        <taxon>Pentapetalae</taxon>
        <taxon>asterids</taxon>
        <taxon>lamiids</taxon>
        <taxon>Solanales</taxon>
        <taxon>Solanaceae</taxon>
        <taxon>Solanoideae</taxon>
        <taxon>Solaneae</taxon>
        <taxon>Solanum</taxon>
    </lineage>
</organism>
<sequence>KGKSVQRKNSSSAGRKSQASLYRSISSTLLYRCSSSQLCLLHQSISIASCSTLSSSSKDFHRSCSSKRFKMKSLKIENEAGSNMKSTIRYTFVAPGAIGKGRGRGLKSLGEKGNTPSKSLLPQSSDLVKKYIKEIETSSTEKDKGQGLKRSTIFTSQGMQTIYKNSMVPEKENKQINLSFPTSATKVEKYTQEVETSSMEKDKGQGLKKSTIFTSQGMQTIYKNSTVEKCTQEVETMRPAAIRKGLEKRSGSLSSPLGISESEVGSFNKSVVCANQHMQTPSKSTKLSSTSSSSQEIRKMKNIVLEKEDMQTNVSLSPTINQVMKHSQTTEKVARAAEMLKEKPFSYTYNRSRY</sequence>
<evidence type="ECO:0000313" key="1">
    <source>
        <dbReference type="EMBL" id="KAL3373600.1"/>
    </source>
</evidence>
<comment type="caution">
    <text evidence="1">The sequence shown here is derived from an EMBL/GenBank/DDBJ whole genome shotgun (WGS) entry which is preliminary data.</text>
</comment>
<gene>
    <name evidence="1" type="ORF">AABB24_005540</name>
</gene>
<dbReference type="Proteomes" id="UP001627284">
    <property type="component" value="Unassembled WGS sequence"/>
</dbReference>
<accession>A0ABD2UYU1</accession>
<name>A0ABD2UYU1_9SOLN</name>
<evidence type="ECO:0000313" key="2">
    <source>
        <dbReference type="Proteomes" id="UP001627284"/>
    </source>
</evidence>
<keyword evidence="2" id="KW-1185">Reference proteome</keyword>